<dbReference type="SUPFAM" id="SSF69360">
    <property type="entry name" value="Cell wall binding repeat"/>
    <property type="match status" value="1"/>
</dbReference>
<organism evidence="2 3">
    <name type="scientific">Oxynema aestuarii AP17</name>
    <dbReference type="NCBI Taxonomy" id="2064643"/>
    <lineage>
        <taxon>Bacteria</taxon>
        <taxon>Bacillati</taxon>
        <taxon>Cyanobacteriota</taxon>
        <taxon>Cyanophyceae</taxon>
        <taxon>Oscillatoriophycideae</taxon>
        <taxon>Oscillatoriales</taxon>
        <taxon>Oscillatoriaceae</taxon>
        <taxon>Oxynema</taxon>
        <taxon>Oxynema aestuarii</taxon>
    </lineage>
</organism>
<accession>A0A6H1U2D8</accession>
<evidence type="ECO:0000313" key="3">
    <source>
        <dbReference type="Proteomes" id="UP000500857"/>
    </source>
</evidence>
<dbReference type="Pfam" id="PF00395">
    <property type="entry name" value="SLH"/>
    <property type="match status" value="2"/>
</dbReference>
<feature type="domain" description="SLH" evidence="1">
    <location>
        <begin position="88"/>
        <end position="151"/>
    </location>
</feature>
<dbReference type="PANTHER" id="PTHR37841">
    <property type="entry name" value="GLR2918 PROTEIN"/>
    <property type="match status" value="1"/>
</dbReference>
<dbReference type="Pfam" id="PF14903">
    <property type="entry name" value="WG_beta_rep"/>
    <property type="match status" value="6"/>
</dbReference>
<dbReference type="EMBL" id="CP051167">
    <property type="protein sequence ID" value="QIZ72537.1"/>
    <property type="molecule type" value="Genomic_DNA"/>
</dbReference>
<dbReference type="InterPro" id="IPR032774">
    <property type="entry name" value="WG_beta_rep"/>
</dbReference>
<keyword evidence="3" id="KW-1185">Reference proteome</keyword>
<gene>
    <name evidence="2" type="ORF">HCG48_19690</name>
</gene>
<feature type="domain" description="SLH" evidence="1">
    <location>
        <begin position="27"/>
        <end position="87"/>
    </location>
</feature>
<dbReference type="PROSITE" id="PS51272">
    <property type="entry name" value="SLH"/>
    <property type="match status" value="3"/>
</dbReference>
<sequence>MQYMGKEWSRYVHLTLVGLLVWVGSTQSAWSFSDTGDRWNSQCISRLSEGGFVSGYPDGTFRPNNTVTRTEFAVLMLNIFPYFSRKRVPATFTDVDRNYWGYSAIQGASARQFFTGYPDGTFRPQQPIPRVQATLVVANALSLISPDNPNEFLQQSFEDSDRIPDYGKIGVAAATLGGLVVNYPNVKQLRPNDNATRGEIAALLCRVLGYDETLEDRYVVRGQWRLAFPPSRGGFREFREGLSPYYWEGKYGYLNRNGDRVIPHQFVSADLFDEGLAAVSIPNEEVLRSRETDFEGNAIPAENEELWGYIDREGNWVIQPQLHEARRFSEGLAVVKIDGRYGYINPNGEMAIEPQYQMAQSFSEGLAPVLTETGWQFIDPKGTIVTTIDFSGTIYPLVDGMAKIETGNQVGYINREGEVVIEPQFSRWTTGSFSEGLLPVFLENAWGFIDRQGEVAIAPNYQMAGSFSEGLAPVKIDEKWGFINNRGEMVISPQFYAPVGAPPENNPDVRIFPANITVARPFSEGLAAVQVGQKAGFIDREGNFVIPPLFTEVESFSDGLARVKLGGTWALEGGNFVPQVMVFEDYRTVPEGGTWVYIRHPQP</sequence>
<name>A0A6H1U2D8_9CYAN</name>
<evidence type="ECO:0000259" key="1">
    <source>
        <dbReference type="PROSITE" id="PS51272"/>
    </source>
</evidence>
<proteinExistence type="predicted"/>
<dbReference type="PANTHER" id="PTHR37841:SF1">
    <property type="entry name" value="DUF3298 DOMAIN-CONTAINING PROTEIN"/>
    <property type="match status" value="1"/>
</dbReference>
<protein>
    <recommendedName>
        <fullName evidence="1">SLH domain-containing protein</fullName>
    </recommendedName>
</protein>
<evidence type="ECO:0000313" key="2">
    <source>
        <dbReference type="EMBL" id="QIZ72537.1"/>
    </source>
</evidence>
<dbReference type="Proteomes" id="UP000500857">
    <property type="component" value="Chromosome"/>
</dbReference>
<reference evidence="2 3" key="1">
    <citation type="submission" date="2020-04" db="EMBL/GenBank/DDBJ databases">
        <authorList>
            <person name="Basu S."/>
            <person name="Maruthanayagam V."/>
            <person name="Chakraborty S."/>
            <person name="Pramanik A."/>
            <person name="Mukherjee J."/>
            <person name="Brink B."/>
        </authorList>
    </citation>
    <scope>NUCLEOTIDE SEQUENCE [LARGE SCALE GENOMIC DNA]</scope>
    <source>
        <strain evidence="2 3">AP17</strain>
    </source>
</reference>
<feature type="domain" description="SLH" evidence="1">
    <location>
        <begin position="154"/>
        <end position="218"/>
    </location>
</feature>
<dbReference type="KEGG" id="oxy:HCG48_19690"/>
<dbReference type="InterPro" id="IPR001119">
    <property type="entry name" value="SLH_dom"/>
</dbReference>
<dbReference type="AlphaFoldDB" id="A0A6H1U2D8"/>